<feature type="transmembrane region" description="Helical" evidence="9">
    <location>
        <begin position="376"/>
        <end position="397"/>
    </location>
</feature>
<dbReference type="GO" id="GO:0016020">
    <property type="term" value="C:membrane"/>
    <property type="evidence" value="ECO:0007669"/>
    <property type="project" value="UniProtKB-SubCell"/>
</dbReference>
<keyword evidence="12" id="KW-1185">Reference proteome</keyword>
<dbReference type="Proteomes" id="UP000092666">
    <property type="component" value="Unassembled WGS sequence"/>
</dbReference>
<feature type="transmembrane region" description="Helical" evidence="9">
    <location>
        <begin position="253"/>
        <end position="271"/>
    </location>
</feature>
<organism evidence="11 12">
    <name type="scientific">Kwoniella heveanensis BCC8398</name>
    <dbReference type="NCBI Taxonomy" id="1296120"/>
    <lineage>
        <taxon>Eukaryota</taxon>
        <taxon>Fungi</taxon>
        <taxon>Dikarya</taxon>
        <taxon>Basidiomycota</taxon>
        <taxon>Agaricomycotina</taxon>
        <taxon>Tremellomycetes</taxon>
        <taxon>Tremellales</taxon>
        <taxon>Cryptococcaceae</taxon>
        <taxon>Kwoniella</taxon>
    </lineage>
</organism>
<comment type="catalytic activity">
    <reaction evidence="7">
        <text>myo-inositol(out) + H(+)(out) = myo-inositol(in) + H(+)(in)</text>
        <dbReference type="Rhea" id="RHEA:60364"/>
        <dbReference type="ChEBI" id="CHEBI:15378"/>
        <dbReference type="ChEBI" id="CHEBI:17268"/>
    </reaction>
</comment>
<evidence type="ECO:0000256" key="9">
    <source>
        <dbReference type="SAM" id="Phobius"/>
    </source>
</evidence>
<keyword evidence="4 9" id="KW-0812">Transmembrane</keyword>
<keyword evidence="3 8" id="KW-0813">Transport</keyword>
<feature type="transmembrane region" description="Helical" evidence="9">
    <location>
        <begin position="186"/>
        <end position="208"/>
    </location>
</feature>
<dbReference type="InterPro" id="IPR020846">
    <property type="entry name" value="MFS_dom"/>
</dbReference>
<feature type="transmembrane region" description="Helical" evidence="9">
    <location>
        <begin position="161"/>
        <end position="180"/>
    </location>
</feature>
<feature type="domain" description="Major facilitator superfamily (MFS) profile" evidence="10">
    <location>
        <begin position="85"/>
        <end position="526"/>
    </location>
</feature>
<dbReference type="PROSITE" id="PS00217">
    <property type="entry name" value="SUGAR_TRANSPORT_2"/>
    <property type="match status" value="1"/>
</dbReference>
<name>A0A1B9GK93_9TREE</name>
<dbReference type="PANTHER" id="PTHR48022:SF2">
    <property type="entry name" value="PLASTIDIC GLUCOSE TRANSPORTER 4"/>
    <property type="match status" value="1"/>
</dbReference>
<feature type="transmembrane region" description="Helical" evidence="9">
    <location>
        <begin position="501"/>
        <end position="522"/>
    </location>
</feature>
<dbReference type="InterPro" id="IPR005829">
    <property type="entry name" value="Sugar_transporter_CS"/>
</dbReference>
<evidence type="ECO:0000313" key="11">
    <source>
        <dbReference type="EMBL" id="OCF31417.1"/>
    </source>
</evidence>
<dbReference type="PANTHER" id="PTHR48022">
    <property type="entry name" value="PLASTIDIC GLUCOSE TRANSPORTER 4"/>
    <property type="match status" value="1"/>
</dbReference>
<dbReference type="PROSITE" id="PS00216">
    <property type="entry name" value="SUGAR_TRANSPORT_1"/>
    <property type="match status" value="1"/>
</dbReference>
<evidence type="ECO:0000256" key="1">
    <source>
        <dbReference type="ARBA" id="ARBA00004141"/>
    </source>
</evidence>
<dbReference type="GO" id="GO:0005351">
    <property type="term" value="F:carbohydrate:proton symporter activity"/>
    <property type="evidence" value="ECO:0007669"/>
    <property type="project" value="TreeGrafter"/>
</dbReference>
<evidence type="ECO:0000256" key="7">
    <source>
        <dbReference type="ARBA" id="ARBA00049119"/>
    </source>
</evidence>
<comment type="similarity">
    <text evidence="2 8">Belongs to the major facilitator superfamily. Sugar transporter (TC 2.A.1.1) family.</text>
</comment>
<evidence type="ECO:0000256" key="4">
    <source>
        <dbReference type="ARBA" id="ARBA00022692"/>
    </source>
</evidence>
<dbReference type="STRING" id="1296120.A0A1B9GK93"/>
<evidence type="ECO:0000256" key="8">
    <source>
        <dbReference type="RuleBase" id="RU003346"/>
    </source>
</evidence>
<gene>
    <name evidence="11" type="ORF">I316_06819</name>
</gene>
<feature type="transmembrane region" description="Helical" evidence="9">
    <location>
        <begin position="470"/>
        <end position="489"/>
    </location>
</feature>
<evidence type="ECO:0000313" key="12">
    <source>
        <dbReference type="Proteomes" id="UP000092666"/>
    </source>
</evidence>
<dbReference type="OrthoDB" id="6612291at2759"/>
<dbReference type="EMBL" id="KV700134">
    <property type="protein sequence ID" value="OCF31417.1"/>
    <property type="molecule type" value="Genomic_DNA"/>
</dbReference>
<dbReference type="PROSITE" id="PS50850">
    <property type="entry name" value="MFS"/>
    <property type="match status" value="1"/>
</dbReference>
<dbReference type="InterPro" id="IPR036259">
    <property type="entry name" value="MFS_trans_sf"/>
</dbReference>
<dbReference type="AlphaFoldDB" id="A0A1B9GK93"/>
<keyword evidence="5 9" id="KW-1133">Transmembrane helix</keyword>
<dbReference type="InterPro" id="IPR050360">
    <property type="entry name" value="MFS_Sugar_Transporters"/>
</dbReference>
<feature type="transmembrane region" description="Helical" evidence="9">
    <location>
        <begin position="348"/>
        <end position="370"/>
    </location>
</feature>
<feature type="transmembrane region" description="Helical" evidence="9">
    <location>
        <begin position="220"/>
        <end position="241"/>
    </location>
</feature>
<dbReference type="InterPro" id="IPR003663">
    <property type="entry name" value="Sugar/inositol_transpt"/>
</dbReference>
<dbReference type="NCBIfam" id="TIGR00879">
    <property type="entry name" value="SP"/>
    <property type="match status" value="1"/>
</dbReference>
<evidence type="ECO:0000256" key="3">
    <source>
        <dbReference type="ARBA" id="ARBA00022448"/>
    </source>
</evidence>
<protein>
    <recommendedName>
        <fullName evidence="10">Major facilitator superfamily (MFS) profile domain-containing protein</fullName>
    </recommendedName>
</protein>
<reference evidence="12" key="2">
    <citation type="submission" date="2013-12" db="EMBL/GenBank/DDBJ databases">
        <title>Evolution of pathogenesis and genome organization in the Tremellales.</title>
        <authorList>
            <person name="Cuomo C."/>
            <person name="Litvintseva A."/>
            <person name="Heitman J."/>
            <person name="Chen Y."/>
            <person name="Sun S."/>
            <person name="Springer D."/>
            <person name="Dromer F."/>
            <person name="Young S."/>
            <person name="Zeng Q."/>
            <person name="Chapman S."/>
            <person name="Gujja S."/>
            <person name="Saif S."/>
            <person name="Birren B."/>
        </authorList>
    </citation>
    <scope>NUCLEOTIDE SEQUENCE [LARGE SCALE GENOMIC DNA]</scope>
    <source>
        <strain evidence="12">BCC8398</strain>
    </source>
</reference>
<evidence type="ECO:0000259" key="10">
    <source>
        <dbReference type="PROSITE" id="PS50850"/>
    </source>
</evidence>
<feature type="transmembrane region" description="Helical" evidence="9">
    <location>
        <begin position="404"/>
        <end position="426"/>
    </location>
</feature>
<accession>A0A1B9GK93</accession>
<evidence type="ECO:0000256" key="5">
    <source>
        <dbReference type="ARBA" id="ARBA00022989"/>
    </source>
</evidence>
<sequence>MASTGSQKAAPVAPHTMGDDLYTVVNRTNTVVLDIPGRVDNKGTSQHVEDVGDDAKEEIAPYVVPPTERLGFVAAVKKYKYATFLCFLAGMSAWCDGYEQGMSGSIVALKGFVMQFGHQNDDGKWALEPNHVSLFAAMKNLAAVVGGSTMSYPVDRFGRKFAFLFMNVIMIAVVIAEMFAKTPAQWIGARILDGFAVGMATCFVNVYVAELAPTSCRGALMGFYAFFNNAGGFTGSVGLNVVQRLPPSQWRHIIYSQWVLIVLALAGAIWIPESPRWLVAKGKNDKARKVLKHVYGRVPDYDVDVELQRMVAEIEFARQQKSISSSGSYRDVFRGTNFRRFIISVLPYHFQAAVGTGIISIYSSYFFGMLGLANPFNATVATGVTQLVSGLLAIPLIERVGRRRLILVGGAACIVCLVCMGTMAKVNTDGTVVGLVVFACLWYFFFSSSISPLGYVYMSETATVSLRAKTSGLAIVVCQGFSFAYNYIIPICLNAPALGTGGTVLLFVATASFVWTAIFFLVPETKHRSFTELDELFERKIPAWRFASTETQEDRNRNAQAQNPGNVVGANILTA</sequence>
<dbReference type="Pfam" id="PF00083">
    <property type="entry name" value="Sugar_tr"/>
    <property type="match status" value="1"/>
</dbReference>
<feature type="transmembrane region" description="Helical" evidence="9">
    <location>
        <begin position="432"/>
        <end position="458"/>
    </location>
</feature>
<evidence type="ECO:0000256" key="2">
    <source>
        <dbReference type="ARBA" id="ARBA00010992"/>
    </source>
</evidence>
<dbReference type="SUPFAM" id="SSF103473">
    <property type="entry name" value="MFS general substrate transporter"/>
    <property type="match status" value="1"/>
</dbReference>
<keyword evidence="6 9" id="KW-0472">Membrane</keyword>
<dbReference type="Gene3D" id="1.20.1250.20">
    <property type="entry name" value="MFS general substrate transporter like domains"/>
    <property type="match status" value="1"/>
</dbReference>
<comment type="subcellular location">
    <subcellularLocation>
        <location evidence="1">Membrane</location>
        <topology evidence="1">Multi-pass membrane protein</topology>
    </subcellularLocation>
</comment>
<dbReference type="InterPro" id="IPR005828">
    <property type="entry name" value="MFS_sugar_transport-like"/>
</dbReference>
<reference evidence="11 12" key="1">
    <citation type="submission" date="2013-07" db="EMBL/GenBank/DDBJ databases">
        <title>The Genome Sequence of Cryptococcus heveanensis BCC8398.</title>
        <authorList>
            <consortium name="The Broad Institute Genome Sequencing Platform"/>
            <person name="Cuomo C."/>
            <person name="Litvintseva A."/>
            <person name="Chen Y."/>
            <person name="Heitman J."/>
            <person name="Sun S."/>
            <person name="Springer D."/>
            <person name="Dromer F."/>
            <person name="Young S.K."/>
            <person name="Zeng Q."/>
            <person name="Gargeya S."/>
            <person name="Fitzgerald M."/>
            <person name="Abouelleil A."/>
            <person name="Alvarado L."/>
            <person name="Berlin A.M."/>
            <person name="Chapman S.B."/>
            <person name="Dewar J."/>
            <person name="Goldberg J."/>
            <person name="Griggs A."/>
            <person name="Gujja S."/>
            <person name="Hansen M."/>
            <person name="Howarth C."/>
            <person name="Imamovic A."/>
            <person name="Larimer J."/>
            <person name="McCowan C."/>
            <person name="Murphy C."/>
            <person name="Pearson M."/>
            <person name="Priest M."/>
            <person name="Roberts A."/>
            <person name="Saif S."/>
            <person name="Shea T."/>
            <person name="Sykes S."/>
            <person name="Wortman J."/>
            <person name="Nusbaum C."/>
            <person name="Birren B."/>
        </authorList>
    </citation>
    <scope>NUCLEOTIDE SEQUENCE [LARGE SCALE GENOMIC DNA]</scope>
    <source>
        <strain evidence="11 12">BCC8398</strain>
    </source>
</reference>
<proteinExistence type="inferred from homology"/>
<evidence type="ECO:0000256" key="6">
    <source>
        <dbReference type="ARBA" id="ARBA00023136"/>
    </source>
</evidence>